<name>A0A1A9ZLP5_GLOPL</name>
<dbReference type="STRING" id="7398.A0A1A9ZLP5"/>
<evidence type="ECO:0000313" key="3">
    <source>
        <dbReference type="Proteomes" id="UP000092445"/>
    </source>
</evidence>
<evidence type="ECO:0000256" key="1">
    <source>
        <dbReference type="ARBA" id="ARBA00029457"/>
    </source>
</evidence>
<protein>
    <submittedName>
        <fullName evidence="2">Uncharacterized protein</fullName>
    </submittedName>
</protein>
<dbReference type="Proteomes" id="UP000092445">
    <property type="component" value="Unassembled WGS sequence"/>
</dbReference>
<dbReference type="PANTHER" id="PTHR31493">
    <property type="entry name" value="NAZO FAMILY MEMBER"/>
    <property type="match status" value="1"/>
</dbReference>
<dbReference type="PANTHER" id="PTHR31493:SF1">
    <property type="entry name" value="PROTEIN C19ORF12"/>
    <property type="match status" value="1"/>
</dbReference>
<keyword evidence="3" id="KW-1185">Reference proteome</keyword>
<comment type="similarity">
    <text evidence="1">Belongs to the C19orf12 family.</text>
</comment>
<dbReference type="InterPro" id="IPR033369">
    <property type="entry name" value="C19orf12"/>
</dbReference>
<dbReference type="VEuPathDB" id="VectorBase:GPAI018576"/>
<reference evidence="2" key="2">
    <citation type="submission" date="2020-05" db="UniProtKB">
        <authorList>
            <consortium name="EnsemblMetazoa"/>
        </authorList>
    </citation>
    <scope>IDENTIFICATION</scope>
    <source>
        <strain evidence="2">IAEA</strain>
    </source>
</reference>
<proteinExistence type="inferred from homology"/>
<dbReference type="Pfam" id="PF20721">
    <property type="entry name" value="C19orf12"/>
    <property type="match status" value="1"/>
</dbReference>
<reference evidence="3" key="1">
    <citation type="submission" date="2014-03" db="EMBL/GenBank/DDBJ databases">
        <authorList>
            <person name="Aksoy S."/>
            <person name="Warren W."/>
            <person name="Wilson R.K."/>
        </authorList>
    </citation>
    <scope>NUCLEOTIDE SEQUENCE [LARGE SCALE GENOMIC DNA]</scope>
    <source>
        <strain evidence="3">IAEA</strain>
    </source>
</reference>
<organism evidence="2 3">
    <name type="scientific">Glossina pallidipes</name>
    <name type="common">Tsetse fly</name>
    <dbReference type="NCBI Taxonomy" id="7398"/>
    <lineage>
        <taxon>Eukaryota</taxon>
        <taxon>Metazoa</taxon>
        <taxon>Ecdysozoa</taxon>
        <taxon>Arthropoda</taxon>
        <taxon>Hexapoda</taxon>
        <taxon>Insecta</taxon>
        <taxon>Pterygota</taxon>
        <taxon>Neoptera</taxon>
        <taxon>Endopterygota</taxon>
        <taxon>Diptera</taxon>
        <taxon>Brachycera</taxon>
        <taxon>Muscomorpha</taxon>
        <taxon>Hippoboscoidea</taxon>
        <taxon>Glossinidae</taxon>
        <taxon>Glossina</taxon>
    </lineage>
</organism>
<dbReference type="AlphaFoldDB" id="A0A1A9ZLP5"/>
<evidence type="ECO:0000313" key="2">
    <source>
        <dbReference type="EnsemblMetazoa" id="GPAI018576-PA"/>
    </source>
</evidence>
<accession>A0A1A9ZLP5</accession>
<dbReference type="EnsemblMetazoa" id="GPAI018576-RA">
    <property type="protein sequence ID" value="GPAI018576-PA"/>
    <property type="gene ID" value="GPAI018576"/>
</dbReference>
<sequence>MPIDNRELIKAISVIVDERNVRVAVKQCGKGAAICAAGSFVGGMLLGPLGLAIGGAAGGLAAYKATQGSFRPLGEVLMYDLTDTQKERLVNHVTKAVERIHPTDLVALLPLILNNAAIQEAVFNTVFSFVRNELRLEIID</sequence>